<protein>
    <submittedName>
        <fullName evidence="1">1403_t:CDS:1</fullName>
    </submittedName>
</protein>
<gene>
    <name evidence="1" type="ORF">FWILDA_LOCUS13305</name>
</gene>
<evidence type="ECO:0000313" key="2">
    <source>
        <dbReference type="Proteomes" id="UP001153678"/>
    </source>
</evidence>
<dbReference type="AlphaFoldDB" id="A0A9W4T007"/>
<dbReference type="EMBL" id="CAMKVN010004861">
    <property type="protein sequence ID" value="CAI2187886.1"/>
    <property type="molecule type" value="Genomic_DNA"/>
</dbReference>
<dbReference type="Proteomes" id="UP001153678">
    <property type="component" value="Unassembled WGS sequence"/>
</dbReference>
<proteinExistence type="predicted"/>
<keyword evidence="2" id="KW-1185">Reference proteome</keyword>
<organism evidence="1 2">
    <name type="scientific">Funneliformis geosporum</name>
    <dbReference type="NCBI Taxonomy" id="1117311"/>
    <lineage>
        <taxon>Eukaryota</taxon>
        <taxon>Fungi</taxon>
        <taxon>Fungi incertae sedis</taxon>
        <taxon>Mucoromycota</taxon>
        <taxon>Glomeromycotina</taxon>
        <taxon>Glomeromycetes</taxon>
        <taxon>Glomerales</taxon>
        <taxon>Glomeraceae</taxon>
        <taxon>Funneliformis</taxon>
    </lineage>
</organism>
<reference evidence="1" key="1">
    <citation type="submission" date="2022-08" db="EMBL/GenBank/DDBJ databases">
        <authorList>
            <person name="Kallberg Y."/>
            <person name="Tangrot J."/>
            <person name="Rosling A."/>
        </authorList>
    </citation>
    <scope>NUCLEOTIDE SEQUENCE</scope>
    <source>
        <strain evidence="1">Wild A</strain>
    </source>
</reference>
<comment type="caution">
    <text evidence="1">The sequence shown here is derived from an EMBL/GenBank/DDBJ whole genome shotgun (WGS) entry which is preliminary data.</text>
</comment>
<evidence type="ECO:0000313" key="1">
    <source>
        <dbReference type="EMBL" id="CAI2187886.1"/>
    </source>
</evidence>
<sequence>MTHINLVQEEVVFSEEDWLRIPDDLSCALCDNIDHVTINLQKLRLLQLTLSTPADNTTDLFTRTELSELNPEEIMTIENIAVSQSYFQTFIISKLGEGLNLFNISLSAEMKNGEIATVQLTRLI</sequence>
<name>A0A9W4T007_9GLOM</name>
<dbReference type="OrthoDB" id="2740448at2759"/>
<accession>A0A9W4T007</accession>